<dbReference type="Proteomes" id="UP000199155">
    <property type="component" value="Unassembled WGS sequence"/>
</dbReference>
<feature type="region of interest" description="Disordered" evidence="1">
    <location>
        <begin position="60"/>
        <end position="80"/>
    </location>
</feature>
<feature type="compositionally biased region" description="Basic and acidic residues" evidence="1">
    <location>
        <begin position="60"/>
        <end position="71"/>
    </location>
</feature>
<organism evidence="2 3">
    <name type="scientific">Streptomyces indicus</name>
    <dbReference type="NCBI Taxonomy" id="417292"/>
    <lineage>
        <taxon>Bacteria</taxon>
        <taxon>Bacillati</taxon>
        <taxon>Actinomycetota</taxon>
        <taxon>Actinomycetes</taxon>
        <taxon>Kitasatosporales</taxon>
        <taxon>Streptomycetaceae</taxon>
        <taxon>Streptomyces</taxon>
    </lineage>
</organism>
<accession>A0A1G9A2B0</accession>
<dbReference type="OrthoDB" id="9978493at2"/>
<protein>
    <submittedName>
        <fullName evidence="2">Uncharacterized protein</fullName>
    </submittedName>
</protein>
<dbReference type="STRING" id="417292.SAMN05421806_105324"/>
<name>A0A1G9A2B0_9ACTN</name>
<evidence type="ECO:0000313" key="2">
    <source>
        <dbReference type="EMBL" id="SDK21387.1"/>
    </source>
</evidence>
<keyword evidence="3" id="KW-1185">Reference proteome</keyword>
<dbReference type="AlphaFoldDB" id="A0A1G9A2B0"/>
<evidence type="ECO:0000313" key="3">
    <source>
        <dbReference type="Proteomes" id="UP000199155"/>
    </source>
</evidence>
<sequence>MTLEEVEAEVSRRTDLIRAAVAEGDTAGAHMLRDELWRFVLEHCRDQGHPLAAKALDLPDFRRRGEGRRADGGPSGSPRD</sequence>
<proteinExistence type="predicted"/>
<dbReference type="EMBL" id="FNFF01000005">
    <property type="protein sequence ID" value="SDK21387.1"/>
    <property type="molecule type" value="Genomic_DNA"/>
</dbReference>
<dbReference type="RefSeq" id="WP_093610608.1">
    <property type="nucleotide sequence ID" value="NZ_FNFF01000005.1"/>
</dbReference>
<reference evidence="2 3" key="1">
    <citation type="submission" date="2016-10" db="EMBL/GenBank/DDBJ databases">
        <authorList>
            <person name="de Groot N.N."/>
        </authorList>
    </citation>
    <scope>NUCLEOTIDE SEQUENCE [LARGE SCALE GENOMIC DNA]</scope>
    <source>
        <strain evidence="2 3">CGMCC 4.5727</strain>
    </source>
</reference>
<gene>
    <name evidence="2" type="ORF">SAMN05421806_105324</name>
</gene>
<evidence type="ECO:0000256" key="1">
    <source>
        <dbReference type="SAM" id="MobiDB-lite"/>
    </source>
</evidence>